<sequence length="530" mass="59209">MVVVDNEHEQMLIQDSARLALLQGDYRNAFQLLTDAVSRYPNWAGAYFLLSRIAYDFKNHLKEVEMLTHAYHLEPDKLEYTVYLARAQVLAGNTSDAVYLLARAERLENHTAEVLDVMGVTYNRLCMYEQAATCFKKAIAFGQAQPGLFFNLASSLKFCGDFAGARSAYESAIELKPDYYKAHAALTSLGGITSETNHIARLRELLPTATDPDDSLCIAHALSKELESLKCFDESMVVLAQAKQKMTKKLAYQFARDQDIFARLMQHFSAKPLVLNNGYANARAIFVVGMPRTGTTLVERIISNHSQVATGGELYNFSVALKLQLNSTRNEFIDSDFINRLGGVDLAALGREYIASTDYLLAGKRYLVDKLPLNILYAGLIIAALPEAKIVCLDRNPLDTVVSNYRQLFSFHDSTFGYTLNLEDAARYYVEFKRLVDHWQTLYPNNFYVVNYESLVANPNGEIKTLLGFCSLEWEEACLAVEKNSKPVATASAVQVRQPISAASVGQWKHYAAYLEPAIAILTDAGLLPK</sequence>
<gene>
    <name evidence="3" type="ORF">J2X05_001486</name>
</gene>
<dbReference type="SMART" id="SM00028">
    <property type="entry name" value="TPR"/>
    <property type="match status" value="2"/>
</dbReference>
<keyword evidence="4" id="KW-1185">Reference proteome</keyword>
<dbReference type="PROSITE" id="PS50005">
    <property type="entry name" value="TPR"/>
    <property type="match status" value="1"/>
</dbReference>
<dbReference type="InterPro" id="IPR027417">
    <property type="entry name" value="P-loop_NTPase"/>
</dbReference>
<evidence type="ECO:0000256" key="2">
    <source>
        <dbReference type="PROSITE-ProRule" id="PRU00339"/>
    </source>
</evidence>
<dbReference type="InterPro" id="IPR019734">
    <property type="entry name" value="TPR_rpt"/>
</dbReference>
<evidence type="ECO:0000313" key="3">
    <source>
        <dbReference type="EMBL" id="MDR7089480.1"/>
    </source>
</evidence>
<dbReference type="PANTHER" id="PTHR12788:SF10">
    <property type="entry name" value="PROTEIN-TYROSINE SULFOTRANSFERASE"/>
    <property type="match status" value="1"/>
</dbReference>
<feature type="repeat" description="TPR" evidence="2">
    <location>
        <begin position="146"/>
        <end position="179"/>
    </location>
</feature>
<dbReference type="SUPFAM" id="SSF48452">
    <property type="entry name" value="TPR-like"/>
    <property type="match status" value="1"/>
</dbReference>
<dbReference type="SUPFAM" id="SSF52540">
    <property type="entry name" value="P-loop containing nucleoside triphosphate hydrolases"/>
    <property type="match status" value="1"/>
</dbReference>
<name>A0ABU1UWF1_9GAMM</name>
<evidence type="ECO:0000256" key="1">
    <source>
        <dbReference type="ARBA" id="ARBA00022679"/>
    </source>
</evidence>
<dbReference type="Pfam" id="PF13181">
    <property type="entry name" value="TPR_8"/>
    <property type="match status" value="1"/>
</dbReference>
<dbReference type="EMBL" id="JAVDVX010000002">
    <property type="protein sequence ID" value="MDR7089480.1"/>
    <property type="molecule type" value="Genomic_DNA"/>
</dbReference>
<proteinExistence type="predicted"/>
<dbReference type="Gene3D" id="3.40.50.300">
    <property type="entry name" value="P-loop containing nucleotide triphosphate hydrolases"/>
    <property type="match status" value="1"/>
</dbReference>
<keyword evidence="1" id="KW-0808">Transferase</keyword>
<reference evidence="3 4" key="1">
    <citation type="submission" date="2023-07" db="EMBL/GenBank/DDBJ databases">
        <title>Sorghum-associated microbial communities from plants grown in Nebraska, USA.</title>
        <authorList>
            <person name="Schachtman D."/>
        </authorList>
    </citation>
    <scope>NUCLEOTIDE SEQUENCE [LARGE SCALE GENOMIC DNA]</scope>
    <source>
        <strain evidence="3 4">BE190</strain>
    </source>
</reference>
<dbReference type="Proteomes" id="UP001253595">
    <property type="component" value="Unassembled WGS sequence"/>
</dbReference>
<evidence type="ECO:0000313" key="4">
    <source>
        <dbReference type="Proteomes" id="UP001253595"/>
    </source>
</evidence>
<dbReference type="InterPro" id="IPR026634">
    <property type="entry name" value="TPST-like"/>
</dbReference>
<protein>
    <submittedName>
        <fullName evidence="3">Tetratricopeptide (TPR) repeat protein</fullName>
    </submittedName>
</protein>
<dbReference type="RefSeq" id="WP_310070673.1">
    <property type="nucleotide sequence ID" value="NZ_JAVDVX010000002.1"/>
</dbReference>
<dbReference type="InterPro" id="IPR011990">
    <property type="entry name" value="TPR-like_helical_dom_sf"/>
</dbReference>
<dbReference type="Pfam" id="PF13469">
    <property type="entry name" value="Sulfotransfer_3"/>
    <property type="match status" value="1"/>
</dbReference>
<accession>A0ABU1UWF1</accession>
<keyword evidence="2" id="KW-0802">TPR repeat</keyword>
<dbReference type="Gene3D" id="1.25.40.10">
    <property type="entry name" value="Tetratricopeptide repeat domain"/>
    <property type="match status" value="1"/>
</dbReference>
<organism evidence="3 4">
    <name type="scientific">Cellvibrio fibrivorans</name>
    <dbReference type="NCBI Taxonomy" id="126350"/>
    <lineage>
        <taxon>Bacteria</taxon>
        <taxon>Pseudomonadati</taxon>
        <taxon>Pseudomonadota</taxon>
        <taxon>Gammaproteobacteria</taxon>
        <taxon>Cellvibrionales</taxon>
        <taxon>Cellvibrionaceae</taxon>
        <taxon>Cellvibrio</taxon>
    </lineage>
</organism>
<comment type="caution">
    <text evidence="3">The sequence shown here is derived from an EMBL/GenBank/DDBJ whole genome shotgun (WGS) entry which is preliminary data.</text>
</comment>
<dbReference type="PANTHER" id="PTHR12788">
    <property type="entry name" value="PROTEIN-TYROSINE SULFOTRANSFERASE 2"/>
    <property type="match status" value="1"/>
</dbReference>